<feature type="transmembrane region" description="Helical" evidence="1">
    <location>
        <begin position="7"/>
        <end position="25"/>
    </location>
</feature>
<proteinExistence type="predicted"/>
<dbReference type="RefSeq" id="WP_077686093.1">
    <property type="nucleotide sequence ID" value="NZ_CP019606.1"/>
</dbReference>
<name>A0A1Q2CNR8_9ACTN</name>
<evidence type="ECO:0000256" key="1">
    <source>
        <dbReference type="SAM" id="Phobius"/>
    </source>
</evidence>
<evidence type="ECO:0000313" key="2">
    <source>
        <dbReference type="EMBL" id="AQP47758.1"/>
    </source>
</evidence>
<dbReference type="AlphaFoldDB" id="A0A1Q2CNR8"/>
<dbReference type="EMBL" id="CP019606">
    <property type="protein sequence ID" value="AQP47758.1"/>
    <property type="molecule type" value="Genomic_DNA"/>
</dbReference>
<keyword evidence="1" id="KW-1133">Transmembrane helix</keyword>
<dbReference type="KEGG" id="tes:BW730_09905"/>
<accession>A0A1Q2CNR8</accession>
<reference evidence="3" key="1">
    <citation type="submission" date="2017-02" db="EMBL/GenBank/DDBJ databases">
        <title>Tessaracoccus aquaemaris sp. nov., isolated from the intestine of a Korean rockfish, Sebastes schlegelii, in a marine aquaculture pond.</title>
        <authorList>
            <person name="Tak E.J."/>
            <person name="Bae J.-W."/>
        </authorList>
    </citation>
    <scope>NUCLEOTIDE SEQUENCE [LARGE SCALE GENOMIC DNA]</scope>
    <source>
        <strain evidence="3">NSG39</strain>
    </source>
</reference>
<feature type="transmembrane region" description="Helical" evidence="1">
    <location>
        <begin position="31"/>
        <end position="51"/>
    </location>
</feature>
<keyword evidence="3" id="KW-1185">Reference proteome</keyword>
<keyword evidence="1" id="KW-0812">Transmembrane</keyword>
<keyword evidence="1" id="KW-0472">Membrane</keyword>
<organism evidence="2 3">
    <name type="scientific">Tessaracoccus aquimaris</name>
    <dbReference type="NCBI Taxonomy" id="1332264"/>
    <lineage>
        <taxon>Bacteria</taxon>
        <taxon>Bacillati</taxon>
        <taxon>Actinomycetota</taxon>
        <taxon>Actinomycetes</taxon>
        <taxon>Propionibacteriales</taxon>
        <taxon>Propionibacteriaceae</taxon>
        <taxon>Tessaracoccus</taxon>
    </lineage>
</organism>
<protein>
    <submittedName>
        <fullName evidence="2">Uncharacterized protein</fullName>
    </submittedName>
</protein>
<dbReference type="STRING" id="1332264.BW730_09905"/>
<sequence length="65" mass="6791">MRLDVASISLGLVAVGFGLVLLLSQHIATPAIQPILALILAAAGTIGLLLTRGRSTKKKTRKELT</sequence>
<gene>
    <name evidence="2" type="ORF">BW730_09905</name>
</gene>
<dbReference type="Proteomes" id="UP000188145">
    <property type="component" value="Chromosome"/>
</dbReference>
<evidence type="ECO:0000313" key="3">
    <source>
        <dbReference type="Proteomes" id="UP000188145"/>
    </source>
</evidence>